<evidence type="ECO:0000313" key="3">
    <source>
        <dbReference type="Proteomes" id="UP001601444"/>
    </source>
</evidence>
<accession>A0ABW6PP75</accession>
<reference evidence="2 3" key="1">
    <citation type="submission" date="2024-10" db="EMBL/GenBank/DDBJ databases">
        <title>The Natural Products Discovery Center: Release of the First 8490 Sequenced Strains for Exploring Actinobacteria Biosynthetic Diversity.</title>
        <authorList>
            <person name="Kalkreuter E."/>
            <person name="Kautsar S.A."/>
            <person name="Yang D."/>
            <person name="Bader C.D."/>
            <person name="Teijaro C.N."/>
            <person name="Fluegel L."/>
            <person name="Davis C.M."/>
            <person name="Simpson J.R."/>
            <person name="Lauterbach L."/>
            <person name="Steele A.D."/>
            <person name="Gui C."/>
            <person name="Meng S."/>
            <person name="Li G."/>
            <person name="Viehrig K."/>
            <person name="Ye F."/>
            <person name="Su P."/>
            <person name="Kiefer A.F."/>
            <person name="Nichols A."/>
            <person name="Cepeda A.J."/>
            <person name="Yan W."/>
            <person name="Fan B."/>
            <person name="Jiang Y."/>
            <person name="Adhikari A."/>
            <person name="Zheng C.-J."/>
            <person name="Schuster L."/>
            <person name="Cowan T.M."/>
            <person name="Smanski M.J."/>
            <person name="Chevrette M.G."/>
            <person name="De Carvalho L.P.S."/>
            <person name="Shen B."/>
        </authorList>
    </citation>
    <scope>NUCLEOTIDE SEQUENCE [LARGE SCALE GENOMIC DNA]</scope>
    <source>
        <strain evidence="2 3">NPDC004045</strain>
    </source>
</reference>
<proteinExistence type="predicted"/>
<dbReference type="Proteomes" id="UP001601444">
    <property type="component" value="Unassembled WGS sequence"/>
</dbReference>
<dbReference type="EMBL" id="JBIAMX010000008">
    <property type="protein sequence ID" value="MFF0544133.1"/>
    <property type="molecule type" value="Genomic_DNA"/>
</dbReference>
<feature type="compositionally biased region" description="Basic and acidic residues" evidence="1">
    <location>
        <begin position="15"/>
        <end position="27"/>
    </location>
</feature>
<dbReference type="RefSeq" id="WP_387700756.1">
    <property type="nucleotide sequence ID" value="NZ_JBIAMX010000008.1"/>
</dbReference>
<feature type="compositionally biased region" description="Basic residues" evidence="1">
    <location>
        <begin position="44"/>
        <end position="62"/>
    </location>
</feature>
<comment type="caution">
    <text evidence="2">The sequence shown here is derived from an EMBL/GenBank/DDBJ whole genome shotgun (WGS) entry which is preliminary data.</text>
</comment>
<gene>
    <name evidence="2" type="ORF">ACFYTF_14985</name>
</gene>
<feature type="region of interest" description="Disordered" evidence="1">
    <location>
        <begin position="1"/>
        <end position="66"/>
    </location>
</feature>
<evidence type="ECO:0000313" key="2">
    <source>
        <dbReference type="EMBL" id="MFF0544133.1"/>
    </source>
</evidence>
<protein>
    <submittedName>
        <fullName evidence="2">Uncharacterized protein</fullName>
    </submittedName>
</protein>
<keyword evidence="3" id="KW-1185">Reference proteome</keyword>
<sequence>MAFEVGDEITWWSDGHGRGADPDDPAARRRSGIVDAVHRNLASARHRRQRETRAAPGRRHPEHRTVGLRTDYVATRTAQWAEEIAPRLGVCVPATAELVGENGVPRSLPNTRL</sequence>
<organism evidence="2 3">
    <name type="scientific">Nocardia thailandica</name>
    <dbReference type="NCBI Taxonomy" id="257275"/>
    <lineage>
        <taxon>Bacteria</taxon>
        <taxon>Bacillati</taxon>
        <taxon>Actinomycetota</taxon>
        <taxon>Actinomycetes</taxon>
        <taxon>Mycobacteriales</taxon>
        <taxon>Nocardiaceae</taxon>
        <taxon>Nocardia</taxon>
    </lineage>
</organism>
<name>A0ABW6PP75_9NOCA</name>
<evidence type="ECO:0000256" key="1">
    <source>
        <dbReference type="SAM" id="MobiDB-lite"/>
    </source>
</evidence>